<comment type="caution">
    <text evidence="1">The sequence shown here is derived from an EMBL/GenBank/DDBJ whole genome shotgun (WGS) entry which is preliminary data.</text>
</comment>
<keyword evidence="2" id="KW-1185">Reference proteome</keyword>
<dbReference type="EMBL" id="VZQQ01000014">
    <property type="protein sequence ID" value="MBC8748531.1"/>
    <property type="molecule type" value="Genomic_DNA"/>
</dbReference>
<evidence type="ECO:0000313" key="1">
    <source>
        <dbReference type="EMBL" id="MBC8748531.1"/>
    </source>
</evidence>
<name>A0ABR7PQJ2_9BURK</name>
<dbReference type="RefSeq" id="WP_187635588.1">
    <property type="nucleotide sequence ID" value="NZ_VZQQ01000014.1"/>
</dbReference>
<reference evidence="1 2" key="1">
    <citation type="submission" date="2019-09" db="EMBL/GenBank/DDBJ databases">
        <title>Paraburkholderia podalyriae sp. nov., A South African Podalyria-associated rhizobium.</title>
        <authorList>
            <person name="Mavima L."/>
            <person name="Beukes C.W."/>
            <person name="Palmer M."/>
            <person name="De Meyer S.E."/>
            <person name="James E.K."/>
            <person name="Maluk M."/>
            <person name="Avontuur J.R."/>
            <person name="Chan W.Y."/>
            <person name="Venter S.N."/>
            <person name="Steenkamp E.T."/>
        </authorList>
    </citation>
    <scope>NUCLEOTIDE SEQUENCE [LARGE SCALE GENOMIC DNA]</scope>
    <source>
        <strain evidence="1 2">WC7.3b</strain>
    </source>
</reference>
<sequence>MSIRVMNLVSERFPGGGSDLICMLFLADWCADDGSSLYPSIALLAAKMRVSESQARRVLHGLIDCGYVAVVGNLFGGAPGTTRQYRLDVTKLSKLPVLATIVQHLERSAAYRWRLSADESSLLPIGETACMDDTPSADATPSMDARDGSQGCAGGVAPMRETGRIGDTLTTMNHQLTIKEPLKTRKAKSPKGDDVRKAFVGVDELVAEGVDRQHAIDWLAVRTRKGSQLTLTAWTATKREAAKAGMTAAQAVQTVAESGWLGFKAEYVAKNARAAPVQTPTRNMSSRDASRAAAANSIGLGTLKYDNEPFTIDADFQRID</sequence>
<evidence type="ECO:0000313" key="2">
    <source>
        <dbReference type="Proteomes" id="UP000736373"/>
    </source>
</evidence>
<organism evidence="1 2">
    <name type="scientific">Paraburkholderia podalyriae</name>
    <dbReference type="NCBI Taxonomy" id="1938811"/>
    <lineage>
        <taxon>Bacteria</taxon>
        <taxon>Pseudomonadati</taxon>
        <taxon>Pseudomonadota</taxon>
        <taxon>Betaproteobacteria</taxon>
        <taxon>Burkholderiales</taxon>
        <taxon>Burkholderiaceae</taxon>
        <taxon>Paraburkholderia</taxon>
    </lineage>
</organism>
<gene>
    <name evidence="1" type="ORF">F6X42_18535</name>
</gene>
<protein>
    <recommendedName>
        <fullName evidence="3">Helix-turn-helix domain-containing protein</fullName>
    </recommendedName>
</protein>
<proteinExistence type="predicted"/>
<evidence type="ECO:0008006" key="3">
    <source>
        <dbReference type="Google" id="ProtNLM"/>
    </source>
</evidence>
<dbReference type="Proteomes" id="UP000736373">
    <property type="component" value="Unassembled WGS sequence"/>
</dbReference>
<accession>A0ABR7PQJ2</accession>
<dbReference type="Pfam" id="PF13730">
    <property type="entry name" value="HTH_36"/>
    <property type="match status" value="1"/>
</dbReference>